<name>A0A9D1KJL1_9FIRM</name>
<feature type="domain" description="DUF7088" evidence="3">
    <location>
        <begin position="65"/>
        <end position="139"/>
    </location>
</feature>
<feature type="domain" description="ABC-type uncharacterised transport system" evidence="2">
    <location>
        <begin position="237"/>
        <end position="453"/>
    </location>
</feature>
<dbReference type="Proteomes" id="UP000824136">
    <property type="component" value="Unassembled WGS sequence"/>
</dbReference>
<evidence type="ECO:0000313" key="4">
    <source>
        <dbReference type="EMBL" id="HIT58280.1"/>
    </source>
</evidence>
<proteinExistence type="predicted"/>
<feature type="transmembrane region" description="Helical" evidence="1">
    <location>
        <begin position="27"/>
        <end position="53"/>
    </location>
</feature>
<keyword evidence="1" id="KW-0812">Transmembrane</keyword>
<organism evidence="4 5">
    <name type="scientific">Candidatus Faeciplasma pullistercoris</name>
    <dbReference type="NCBI Taxonomy" id="2840800"/>
    <lineage>
        <taxon>Bacteria</taxon>
        <taxon>Bacillati</taxon>
        <taxon>Bacillota</taxon>
        <taxon>Clostridia</taxon>
        <taxon>Eubacteriales</taxon>
        <taxon>Oscillospiraceae</taxon>
        <taxon>Oscillospiraceae incertae sedis</taxon>
        <taxon>Candidatus Faeciplasma</taxon>
    </lineage>
</organism>
<comment type="caution">
    <text evidence="4">The sequence shown here is derived from an EMBL/GenBank/DDBJ whole genome shotgun (WGS) entry which is preliminary data.</text>
</comment>
<keyword evidence="1" id="KW-0472">Membrane</keyword>
<dbReference type="InterPro" id="IPR019196">
    <property type="entry name" value="ABC_transp_unknown"/>
</dbReference>
<evidence type="ECO:0000256" key="1">
    <source>
        <dbReference type="SAM" id="Phobius"/>
    </source>
</evidence>
<dbReference type="AlphaFoldDB" id="A0A9D1KJL1"/>
<keyword evidence="1" id="KW-1133">Transmembrane helix</keyword>
<dbReference type="Pfam" id="PF23357">
    <property type="entry name" value="DUF7088"/>
    <property type="match status" value="1"/>
</dbReference>
<sequence length="527" mass="58046">MNIKGFSGLASKSGEKRKKLNIRHLKYGSLATGLTALFIAAVVLVNIVATMLFDRFPITLDLTGDSIYTVSQETIDYIEGITVPVEITVMATEDNFRSISDYTVQCAELLANYQQYNPMITVSYKDLLSNPDFVANYSQTLTSGDIIVELGDSDHSRVKVITLADIINVPEDVAMYLTAYTESYGALYTHQLFDSYGYIDSSNAEQAVTSAIMAITDSNPITVATVTRPGANESDVSGLTDLLDKNGYVLTTLDIQTDEIGEDIDILIIPAPKVDYTEAETQKISEWLTNGGKLGRDIIYVASAQQGDTPNLDALLYRYGITVEKKVIYETNSNYYTGVENYTFQTMVSENYKDDIANEGLSLVVPNSRAISTRFDTESGYTTCEILVSSSNGAVLKDMDNNDPNWSPEDETERNTYDSVVLGRYEALNQDTHISSYTNVIAVGSDMMLQSTLMSDPRFNNGDFFLSLINELSGKTEGITIVPKQIQASGILVNDSVRNSINLAFAVVIPVLVLAVGVVIWIRRRHM</sequence>
<reference evidence="4" key="2">
    <citation type="journal article" date="2021" name="PeerJ">
        <title>Extensive microbial diversity within the chicken gut microbiome revealed by metagenomics and culture.</title>
        <authorList>
            <person name="Gilroy R."/>
            <person name="Ravi A."/>
            <person name="Getino M."/>
            <person name="Pursley I."/>
            <person name="Horton D.L."/>
            <person name="Alikhan N.F."/>
            <person name="Baker D."/>
            <person name="Gharbi K."/>
            <person name="Hall N."/>
            <person name="Watson M."/>
            <person name="Adriaenssens E.M."/>
            <person name="Foster-Nyarko E."/>
            <person name="Jarju S."/>
            <person name="Secka A."/>
            <person name="Antonio M."/>
            <person name="Oren A."/>
            <person name="Chaudhuri R.R."/>
            <person name="La Ragione R."/>
            <person name="Hildebrand F."/>
            <person name="Pallen M.J."/>
        </authorList>
    </citation>
    <scope>NUCLEOTIDE SEQUENCE</scope>
    <source>
        <strain evidence="4">CHK33-4379</strain>
    </source>
</reference>
<accession>A0A9D1KJL1</accession>
<evidence type="ECO:0000259" key="3">
    <source>
        <dbReference type="Pfam" id="PF23357"/>
    </source>
</evidence>
<evidence type="ECO:0000259" key="2">
    <source>
        <dbReference type="Pfam" id="PF09822"/>
    </source>
</evidence>
<evidence type="ECO:0000313" key="5">
    <source>
        <dbReference type="Proteomes" id="UP000824136"/>
    </source>
</evidence>
<dbReference type="InterPro" id="IPR055396">
    <property type="entry name" value="DUF7088"/>
</dbReference>
<gene>
    <name evidence="4" type="ORF">IAC39_00935</name>
</gene>
<dbReference type="Pfam" id="PF09822">
    <property type="entry name" value="ABC_transp_aux"/>
    <property type="match status" value="1"/>
</dbReference>
<reference evidence="4" key="1">
    <citation type="submission" date="2020-10" db="EMBL/GenBank/DDBJ databases">
        <authorList>
            <person name="Gilroy R."/>
        </authorList>
    </citation>
    <scope>NUCLEOTIDE SEQUENCE</scope>
    <source>
        <strain evidence="4">CHK33-4379</strain>
    </source>
</reference>
<protein>
    <submittedName>
        <fullName evidence="4">GldG family protein</fullName>
    </submittedName>
</protein>
<feature type="transmembrane region" description="Helical" evidence="1">
    <location>
        <begin position="503"/>
        <end position="522"/>
    </location>
</feature>
<dbReference type="EMBL" id="DVLL01000005">
    <property type="protein sequence ID" value="HIT58280.1"/>
    <property type="molecule type" value="Genomic_DNA"/>
</dbReference>